<dbReference type="PRINTS" id="PR00608">
    <property type="entry name" value="CYTCHROMECII"/>
</dbReference>
<accession>A0ABT0RF88</accession>
<evidence type="ECO:0000313" key="2">
    <source>
        <dbReference type="Proteomes" id="UP001165343"/>
    </source>
</evidence>
<sequence length="177" mass="18872">MNSKTLILLCGVALLAACKQQPQADQAKSVTPSAETRIAAAAAPLSHDQAVAVMKERHEGMEKIGKATKVAGQQLKLSSPDMNAIRKSAATMAELASKVQSWFPEGTGPDVGKTRAKAEIWQKPEDFALKAHDFKTAAQQFDAAAKRGDLTEVNGAFAATGKTCKACHDLYRAPEKH</sequence>
<gene>
    <name evidence="1" type="ORF">LZ519_06375</name>
</gene>
<dbReference type="RefSeq" id="WP_249867866.1">
    <property type="nucleotide sequence ID" value="NZ_JAMGBC010000001.1"/>
</dbReference>
<dbReference type="SUPFAM" id="SSF47175">
    <property type="entry name" value="Cytochromes"/>
    <property type="match status" value="1"/>
</dbReference>
<dbReference type="PROSITE" id="PS51009">
    <property type="entry name" value="CYTCII"/>
    <property type="match status" value="1"/>
</dbReference>
<dbReference type="Pfam" id="PF01322">
    <property type="entry name" value="Cytochrom_C_2"/>
    <property type="match status" value="1"/>
</dbReference>
<name>A0ABT0RF88_9SPHN</name>
<dbReference type="InterPro" id="IPR002321">
    <property type="entry name" value="Cyt_c_II"/>
</dbReference>
<reference evidence="1" key="1">
    <citation type="submission" date="2022-05" db="EMBL/GenBank/DDBJ databases">
        <authorList>
            <person name="Jo J.-H."/>
            <person name="Im W.-T."/>
        </authorList>
    </citation>
    <scope>NUCLEOTIDE SEQUENCE</scope>
    <source>
        <strain evidence="1">RG327</strain>
    </source>
</reference>
<dbReference type="InterPro" id="IPR015984">
    <property type="entry name" value="Cyt_c_prime_subgr"/>
</dbReference>
<organism evidence="1 2">
    <name type="scientific">Sphingomonas anseongensis</name>
    <dbReference type="NCBI Taxonomy" id="2908207"/>
    <lineage>
        <taxon>Bacteria</taxon>
        <taxon>Pseudomonadati</taxon>
        <taxon>Pseudomonadota</taxon>
        <taxon>Alphaproteobacteria</taxon>
        <taxon>Sphingomonadales</taxon>
        <taxon>Sphingomonadaceae</taxon>
        <taxon>Sphingomonas</taxon>
    </lineage>
</organism>
<comment type="caution">
    <text evidence="1">The sequence shown here is derived from an EMBL/GenBank/DDBJ whole genome shotgun (WGS) entry which is preliminary data.</text>
</comment>
<protein>
    <submittedName>
        <fullName evidence="1">Cytochrome c</fullName>
    </submittedName>
</protein>
<keyword evidence="2" id="KW-1185">Reference proteome</keyword>
<dbReference type="Proteomes" id="UP001165343">
    <property type="component" value="Unassembled WGS sequence"/>
</dbReference>
<evidence type="ECO:0000313" key="1">
    <source>
        <dbReference type="EMBL" id="MCL6678942.1"/>
    </source>
</evidence>
<proteinExistence type="predicted"/>
<dbReference type="Gene3D" id="1.20.120.10">
    <property type="entry name" value="Cytochrome c/b562"/>
    <property type="match status" value="1"/>
</dbReference>
<dbReference type="EMBL" id="JAMGBC010000001">
    <property type="protein sequence ID" value="MCL6678942.1"/>
    <property type="molecule type" value="Genomic_DNA"/>
</dbReference>
<dbReference type="InterPro" id="IPR010980">
    <property type="entry name" value="Cyt_c/b562"/>
</dbReference>
<dbReference type="PROSITE" id="PS51257">
    <property type="entry name" value="PROKAR_LIPOPROTEIN"/>
    <property type="match status" value="1"/>
</dbReference>